<proteinExistence type="inferred from homology"/>
<comment type="caution">
    <text evidence="13">The sequence shown here is derived from an EMBL/GenBank/DDBJ whole genome shotgun (WGS) entry which is preliminary data.</text>
</comment>
<reference evidence="13" key="1">
    <citation type="submission" date="2022-06" db="EMBL/GenBank/DDBJ databases">
        <title>Isolation and Genomics of Futiania mangrovii gen. nov., sp. nov., a Rare and Metabolically-versatile member in the Class Alphaproteobacteria.</title>
        <authorList>
            <person name="Liu L."/>
            <person name="Huang W.-C."/>
            <person name="Pan J."/>
            <person name="Li J."/>
            <person name="Huang Y."/>
            <person name="Du H."/>
            <person name="Liu Y."/>
            <person name="Li M."/>
        </authorList>
    </citation>
    <scope>NUCLEOTIDE SEQUENCE</scope>
    <source>
        <strain evidence="13">FT118</strain>
    </source>
</reference>
<evidence type="ECO:0000313" key="13">
    <source>
        <dbReference type="EMBL" id="MCP1337681.1"/>
    </source>
</evidence>
<dbReference type="PANTHER" id="PTHR28259">
    <property type="entry name" value="FLUORIDE EXPORT PROTEIN 1-RELATED"/>
    <property type="match status" value="1"/>
</dbReference>
<evidence type="ECO:0000256" key="2">
    <source>
        <dbReference type="ARBA" id="ARBA00022475"/>
    </source>
</evidence>
<evidence type="ECO:0000256" key="5">
    <source>
        <dbReference type="ARBA" id="ARBA00022989"/>
    </source>
</evidence>
<organism evidence="13 14">
    <name type="scientific">Futiania mangrovi</name>
    <dbReference type="NCBI Taxonomy" id="2959716"/>
    <lineage>
        <taxon>Bacteria</taxon>
        <taxon>Pseudomonadati</taxon>
        <taxon>Pseudomonadota</taxon>
        <taxon>Alphaproteobacteria</taxon>
        <taxon>Futianiales</taxon>
        <taxon>Futianiaceae</taxon>
        <taxon>Futiania</taxon>
    </lineage>
</organism>
<evidence type="ECO:0000256" key="10">
    <source>
        <dbReference type="ARBA" id="ARBA00035120"/>
    </source>
</evidence>
<sequence>MDGALARHGAIAAGAALGAVARAGLGAALGGGLLAGTLAANVLGSVAIGLFAGLTVPGGRYEPSPVARQFVITGLCGGFTTFSIFSLEALEMLISGRAGLAAGAVALSVALWLGGVWAGFRLGKGLSGRPPAGA</sequence>
<keyword evidence="3" id="KW-0997">Cell inner membrane</keyword>
<evidence type="ECO:0000256" key="8">
    <source>
        <dbReference type="ARBA" id="ARBA00023136"/>
    </source>
</evidence>
<keyword evidence="8 12" id="KW-0472">Membrane</keyword>
<feature type="binding site" evidence="12">
    <location>
        <position position="77"/>
    </location>
    <ligand>
        <name>Na(+)</name>
        <dbReference type="ChEBI" id="CHEBI:29101"/>
        <note>structural</note>
    </ligand>
</feature>
<dbReference type="Pfam" id="PF02537">
    <property type="entry name" value="CRCB"/>
    <property type="match status" value="1"/>
</dbReference>
<evidence type="ECO:0000256" key="11">
    <source>
        <dbReference type="ARBA" id="ARBA00035585"/>
    </source>
</evidence>
<dbReference type="GO" id="GO:0046872">
    <property type="term" value="F:metal ion binding"/>
    <property type="evidence" value="ECO:0007669"/>
    <property type="project" value="UniProtKB-KW"/>
</dbReference>
<dbReference type="GO" id="GO:0140114">
    <property type="term" value="P:cellular detoxification of fluoride"/>
    <property type="evidence" value="ECO:0007669"/>
    <property type="project" value="UniProtKB-UniRule"/>
</dbReference>
<dbReference type="Proteomes" id="UP001055804">
    <property type="component" value="Unassembled WGS sequence"/>
</dbReference>
<dbReference type="RefSeq" id="WP_269333642.1">
    <property type="nucleotide sequence ID" value="NZ_JAMZFT010000003.1"/>
</dbReference>
<keyword evidence="5 12" id="KW-1133">Transmembrane helix</keyword>
<dbReference type="GO" id="GO:0005886">
    <property type="term" value="C:plasma membrane"/>
    <property type="evidence" value="ECO:0007669"/>
    <property type="project" value="UniProtKB-SubCell"/>
</dbReference>
<evidence type="ECO:0000256" key="4">
    <source>
        <dbReference type="ARBA" id="ARBA00022692"/>
    </source>
</evidence>
<feature type="transmembrane region" description="Helical" evidence="12">
    <location>
        <begin position="66"/>
        <end position="87"/>
    </location>
</feature>
<keyword evidence="12" id="KW-0479">Metal-binding</keyword>
<evidence type="ECO:0000256" key="1">
    <source>
        <dbReference type="ARBA" id="ARBA00004651"/>
    </source>
</evidence>
<evidence type="ECO:0000256" key="3">
    <source>
        <dbReference type="ARBA" id="ARBA00022519"/>
    </source>
</evidence>
<name>A0A9J6PG28_9PROT</name>
<keyword evidence="9 12" id="KW-0407">Ion channel</keyword>
<dbReference type="HAMAP" id="MF_00454">
    <property type="entry name" value="FluC"/>
    <property type="match status" value="1"/>
</dbReference>
<evidence type="ECO:0000256" key="9">
    <source>
        <dbReference type="ARBA" id="ARBA00023303"/>
    </source>
</evidence>
<protein>
    <recommendedName>
        <fullName evidence="12">Fluoride-specific ion channel FluC</fullName>
    </recommendedName>
</protein>
<accession>A0A9J6PG28</accession>
<gene>
    <name evidence="12" type="primary">fluC</name>
    <name evidence="12" type="synonym">crcB</name>
    <name evidence="13" type="ORF">NJQ99_14760</name>
</gene>
<keyword evidence="6 12" id="KW-0915">Sodium</keyword>
<dbReference type="AlphaFoldDB" id="A0A9J6PG28"/>
<evidence type="ECO:0000256" key="12">
    <source>
        <dbReference type="HAMAP-Rule" id="MF_00454"/>
    </source>
</evidence>
<dbReference type="GO" id="GO:0062054">
    <property type="term" value="F:fluoride channel activity"/>
    <property type="evidence" value="ECO:0007669"/>
    <property type="project" value="UniProtKB-UniRule"/>
</dbReference>
<dbReference type="PANTHER" id="PTHR28259:SF1">
    <property type="entry name" value="FLUORIDE EXPORT PROTEIN 1-RELATED"/>
    <property type="match status" value="1"/>
</dbReference>
<comment type="similarity">
    <text evidence="10 12">Belongs to the fluoride channel Fluc/FEX (TC 1.A.43) family.</text>
</comment>
<keyword evidence="12" id="KW-0813">Transport</keyword>
<keyword evidence="14" id="KW-1185">Reference proteome</keyword>
<comment type="subcellular location">
    <subcellularLocation>
        <location evidence="1 12">Cell membrane</location>
        <topology evidence="1 12">Multi-pass membrane protein</topology>
    </subcellularLocation>
</comment>
<evidence type="ECO:0000256" key="6">
    <source>
        <dbReference type="ARBA" id="ARBA00023053"/>
    </source>
</evidence>
<keyword evidence="4 12" id="KW-0812">Transmembrane</keyword>
<feature type="transmembrane region" description="Helical" evidence="12">
    <location>
        <begin position="99"/>
        <end position="120"/>
    </location>
</feature>
<evidence type="ECO:0000256" key="7">
    <source>
        <dbReference type="ARBA" id="ARBA00023065"/>
    </source>
</evidence>
<comment type="function">
    <text evidence="12">Fluoride-specific ion channel. Important for reducing fluoride concentration in the cell, thus reducing its toxicity.</text>
</comment>
<feature type="transmembrane region" description="Helical" evidence="12">
    <location>
        <begin position="33"/>
        <end position="54"/>
    </location>
</feature>
<feature type="binding site" evidence="12">
    <location>
        <position position="80"/>
    </location>
    <ligand>
        <name>Na(+)</name>
        <dbReference type="ChEBI" id="CHEBI:29101"/>
        <note>structural</note>
    </ligand>
</feature>
<dbReference type="InterPro" id="IPR003691">
    <property type="entry name" value="FluC"/>
</dbReference>
<keyword evidence="7 12" id="KW-0406">Ion transport</keyword>
<comment type="activity regulation">
    <text evidence="12">Na(+) is not transported, but it plays an essential structural role and its presence is essential for fluoride channel function.</text>
</comment>
<dbReference type="EMBL" id="JAMZFT010000003">
    <property type="protein sequence ID" value="MCP1337681.1"/>
    <property type="molecule type" value="Genomic_DNA"/>
</dbReference>
<evidence type="ECO:0000313" key="14">
    <source>
        <dbReference type="Proteomes" id="UP001055804"/>
    </source>
</evidence>
<keyword evidence="2 12" id="KW-1003">Cell membrane</keyword>
<comment type="catalytic activity">
    <reaction evidence="11">
        <text>fluoride(in) = fluoride(out)</text>
        <dbReference type="Rhea" id="RHEA:76159"/>
        <dbReference type="ChEBI" id="CHEBI:17051"/>
    </reaction>
    <physiologicalReaction direction="left-to-right" evidence="11">
        <dbReference type="Rhea" id="RHEA:76160"/>
    </physiologicalReaction>
</comment>